<keyword evidence="2" id="KW-1185">Reference proteome</keyword>
<dbReference type="EMBL" id="ABEU02000017">
    <property type="status" value="NOT_ANNOTATED_CDS"/>
    <property type="molecule type" value="Genomic_DNA"/>
</dbReference>
<evidence type="ECO:0000313" key="1">
    <source>
        <dbReference type="EnsemblPlants" id="Pp3c17_9500V3.2"/>
    </source>
</evidence>
<dbReference type="InParanoid" id="A0A7I4BD36"/>
<proteinExistence type="predicted"/>
<dbReference type="Proteomes" id="UP000006727">
    <property type="component" value="Chromosome 17"/>
</dbReference>
<dbReference type="Gramene" id="Pp3c17_9500V3.1">
    <property type="protein sequence ID" value="Pp3c17_9500V3.1"/>
    <property type="gene ID" value="Pp3c17_9500"/>
</dbReference>
<sequence length="146" mass="16570">MRLKGHRTNGGCPRRRGPRIDYVCCDYDYNRCEIDLFTKLERHKEATNALESLLHSKECVQESGIVDCINNDLLVDESILGQLPTSSPTETGCIFLKWSNEIWSRGFTEVRCESSLCWTKSNELPPLGANFDAIIGLFFDLIHPTS</sequence>
<name>A0A7I4BD36_PHYPA</name>
<dbReference type="AlphaFoldDB" id="A0A7I4BD36"/>
<accession>A0A7I4BD36</accession>
<reference evidence="1" key="3">
    <citation type="submission" date="2020-12" db="UniProtKB">
        <authorList>
            <consortium name="EnsemblPlants"/>
        </authorList>
    </citation>
    <scope>IDENTIFICATION</scope>
</reference>
<protein>
    <submittedName>
        <fullName evidence="1">Uncharacterized protein</fullName>
    </submittedName>
</protein>
<reference evidence="1 2" key="1">
    <citation type="journal article" date="2008" name="Science">
        <title>The Physcomitrella genome reveals evolutionary insights into the conquest of land by plants.</title>
        <authorList>
            <person name="Rensing S."/>
            <person name="Lang D."/>
            <person name="Zimmer A."/>
            <person name="Terry A."/>
            <person name="Salamov A."/>
            <person name="Shapiro H."/>
            <person name="Nishiyama T."/>
            <person name="Perroud P.-F."/>
            <person name="Lindquist E."/>
            <person name="Kamisugi Y."/>
            <person name="Tanahashi T."/>
            <person name="Sakakibara K."/>
            <person name="Fujita T."/>
            <person name="Oishi K."/>
            <person name="Shin-I T."/>
            <person name="Kuroki Y."/>
            <person name="Toyoda A."/>
            <person name="Suzuki Y."/>
            <person name="Hashimoto A."/>
            <person name="Yamaguchi K."/>
            <person name="Sugano A."/>
            <person name="Kohara Y."/>
            <person name="Fujiyama A."/>
            <person name="Anterola A."/>
            <person name="Aoki S."/>
            <person name="Ashton N."/>
            <person name="Barbazuk W.B."/>
            <person name="Barker E."/>
            <person name="Bennetzen J."/>
            <person name="Bezanilla M."/>
            <person name="Blankenship R."/>
            <person name="Cho S.H."/>
            <person name="Dutcher S."/>
            <person name="Estelle M."/>
            <person name="Fawcett J.A."/>
            <person name="Gundlach H."/>
            <person name="Hanada K."/>
            <person name="Heyl A."/>
            <person name="Hicks K.A."/>
            <person name="Hugh J."/>
            <person name="Lohr M."/>
            <person name="Mayer K."/>
            <person name="Melkozernov A."/>
            <person name="Murata T."/>
            <person name="Nelson D."/>
            <person name="Pils B."/>
            <person name="Prigge M."/>
            <person name="Reiss B."/>
            <person name="Renner T."/>
            <person name="Rombauts S."/>
            <person name="Rushton P."/>
            <person name="Sanderfoot A."/>
            <person name="Schween G."/>
            <person name="Shiu S.-H."/>
            <person name="Stueber K."/>
            <person name="Theodoulou F.L."/>
            <person name="Tu H."/>
            <person name="Van de Peer Y."/>
            <person name="Verrier P.J."/>
            <person name="Waters E."/>
            <person name="Wood A."/>
            <person name="Yang L."/>
            <person name="Cove D."/>
            <person name="Cuming A."/>
            <person name="Hasebe M."/>
            <person name="Lucas S."/>
            <person name="Mishler D.B."/>
            <person name="Reski R."/>
            <person name="Grigoriev I."/>
            <person name="Quatrano R.S."/>
            <person name="Boore J.L."/>
        </authorList>
    </citation>
    <scope>NUCLEOTIDE SEQUENCE [LARGE SCALE GENOMIC DNA]</scope>
    <source>
        <strain evidence="1 2">cv. Gransden 2004</strain>
    </source>
</reference>
<evidence type="ECO:0000313" key="2">
    <source>
        <dbReference type="Proteomes" id="UP000006727"/>
    </source>
</evidence>
<reference evidence="1 2" key="2">
    <citation type="journal article" date="2018" name="Plant J.">
        <title>The Physcomitrella patens chromosome-scale assembly reveals moss genome structure and evolution.</title>
        <authorList>
            <person name="Lang D."/>
            <person name="Ullrich K.K."/>
            <person name="Murat F."/>
            <person name="Fuchs J."/>
            <person name="Jenkins J."/>
            <person name="Haas F.B."/>
            <person name="Piednoel M."/>
            <person name="Gundlach H."/>
            <person name="Van Bel M."/>
            <person name="Meyberg R."/>
            <person name="Vives C."/>
            <person name="Morata J."/>
            <person name="Symeonidi A."/>
            <person name="Hiss M."/>
            <person name="Muchero W."/>
            <person name="Kamisugi Y."/>
            <person name="Saleh O."/>
            <person name="Blanc G."/>
            <person name="Decker E.L."/>
            <person name="van Gessel N."/>
            <person name="Grimwood J."/>
            <person name="Hayes R.D."/>
            <person name="Graham S.W."/>
            <person name="Gunter L.E."/>
            <person name="McDaniel S.F."/>
            <person name="Hoernstein S.N.W."/>
            <person name="Larsson A."/>
            <person name="Li F.W."/>
            <person name="Perroud P.F."/>
            <person name="Phillips J."/>
            <person name="Ranjan P."/>
            <person name="Rokshar D.S."/>
            <person name="Rothfels C.J."/>
            <person name="Schneider L."/>
            <person name="Shu S."/>
            <person name="Stevenson D.W."/>
            <person name="Thummler F."/>
            <person name="Tillich M."/>
            <person name="Villarreal Aguilar J.C."/>
            <person name="Widiez T."/>
            <person name="Wong G.K."/>
            <person name="Wymore A."/>
            <person name="Zhang Y."/>
            <person name="Zimmer A.D."/>
            <person name="Quatrano R.S."/>
            <person name="Mayer K.F.X."/>
            <person name="Goodstein D."/>
            <person name="Casacuberta J.M."/>
            <person name="Vandepoele K."/>
            <person name="Reski R."/>
            <person name="Cuming A.C."/>
            <person name="Tuskan G.A."/>
            <person name="Maumus F."/>
            <person name="Salse J."/>
            <person name="Schmutz J."/>
            <person name="Rensing S.A."/>
        </authorList>
    </citation>
    <scope>NUCLEOTIDE SEQUENCE [LARGE SCALE GENOMIC DNA]</scope>
    <source>
        <strain evidence="1 2">cv. Gransden 2004</strain>
    </source>
</reference>
<organism evidence="1 2">
    <name type="scientific">Physcomitrium patens</name>
    <name type="common">Spreading-leaved earth moss</name>
    <name type="synonym">Physcomitrella patens</name>
    <dbReference type="NCBI Taxonomy" id="3218"/>
    <lineage>
        <taxon>Eukaryota</taxon>
        <taxon>Viridiplantae</taxon>
        <taxon>Streptophyta</taxon>
        <taxon>Embryophyta</taxon>
        <taxon>Bryophyta</taxon>
        <taxon>Bryophytina</taxon>
        <taxon>Bryopsida</taxon>
        <taxon>Funariidae</taxon>
        <taxon>Funariales</taxon>
        <taxon>Funariaceae</taxon>
        <taxon>Physcomitrium</taxon>
    </lineage>
</organism>
<dbReference type="Gramene" id="Pp3c17_9500V3.2">
    <property type="protein sequence ID" value="Pp3c17_9500V3.2"/>
    <property type="gene ID" value="Pp3c17_9500"/>
</dbReference>
<dbReference type="EnsemblPlants" id="Pp3c17_9500V3.2">
    <property type="protein sequence ID" value="Pp3c17_9500V3.2"/>
    <property type="gene ID" value="Pp3c17_9500"/>
</dbReference>
<dbReference type="EnsemblPlants" id="Pp3c17_9500V3.1">
    <property type="protein sequence ID" value="Pp3c17_9500V3.1"/>
    <property type="gene ID" value="Pp3c17_9500"/>
</dbReference>